<comment type="caution">
    <text evidence="2">The sequence shown here is derived from an EMBL/GenBank/DDBJ whole genome shotgun (WGS) entry which is preliminary data.</text>
</comment>
<evidence type="ECO:0000256" key="1">
    <source>
        <dbReference type="SAM" id="MobiDB-lite"/>
    </source>
</evidence>
<feature type="compositionally biased region" description="Low complexity" evidence="1">
    <location>
        <begin position="94"/>
        <end position="105"/>
    </location>
</feature>
<accession>A0A9J6DQU6</accession>
<feature type="compositionally biased region" description="Low complexity" evidence="1">
    <location>
        <begin position="165"/>
        <end position="175"/>
    </location>
</feature>
<evidence type="ECO:0000313" key="2">
    <source>
        <dbReference type="EMBL" id="KAH8024321.1"/>
    </source>
</evidence>
<reference evidence="2" key="1">
    <citation type="journal article" date="2020" name="Cell">
        <title>Large-Scale Comparative Analyses of Tick Genomes Elucidate Their Genetic Diversity and Vector Capacities.</title>
        <authorList>
            <consortium name="Tick Genome and Microbiome Consortium (TIGMIC)"/>
            <person name="Jia N."/>
            <person name="Wang J."/>
            <person name="Shi W."/>
            <person name="Du L."/>
            <person name="Sun Y."/>
            <person name="Zhan W."/>
            <person name="Jiang J.F."/>
            <person name="Wang Q."/>
            <person name="Zhang B."/>
            <person name="Ji P."/>
            <person name="Bell-Sakyi L."/>
            <person name="Cui X.M."/>
            <person name="Yuan T.T."/>
            <person name="Jiang B.G."/>
            <person name="Yang W.F."/>
            <person name="Lam T.T."/>
            <person name="Chang Q.C."/>
            <person name="Ding S.J."/>
            <person name="Wang X.J."/>
            <person name="Zhu J.G."/>
            <person name="Ruan X.D."/>
            <person name="Zhao L."/>
            <person name="Wei J.T."/>
            <person name="Ye R.Z."/>
            <person name="Que T.C."/>
            <person name="Du C.H."/>
            <person name="Zhou Y.H."/>
            <person name="Cheng J.X."/>
            <person name="Dai P.F."/>
            <person name="Guo W.B."/>
            <person name="Han X.H."/>
            <person name="Huang E.J."/>
            <person name="Li L.F."/>
            <person name="Wei W."/>
            <person name="Gao Y.C."/>
            <person name="Liu J.Z."/>
            <person name="Shao H.Z."/>
            <person name="Wang X."/>
            <person name="Wang C.C."/>
            <person name="Yang T.C."/>
            <person name="Huo Q.B."/>
            <person name="Li W."/>
            <person name="Chen H.Y."/>
            <person name="Chen S.E."/>
            <person name="Zhou L.G."/>
            <person name="Ni X.B."/>
            <person name="Tian J.H."/>
            <person name="Sheng Y."/>
            <person name="Liu T."/>
            <person name="Pan Y.S."/>
            <person name="Xia L.Y."/>
            <person name="Li J."/>
            <person name="Zhao F."/>
            <person name="Cao W.C."/>
        </authorList>
    </citation>
    <scope>NUCLEOTIDE SEQUENCE</scope>
    <source>
        <strain evidence="2">Rmic-2018</strain>
    </source>
</reference>
<name>A0A9J6DQU6_RHIMP</name>
<keyword evidence="3" id="KW-1185">Reference proteome</keyword>
<reference evidence="2" key="2">
    <citation type="submission" date="2021-09" db="EMBL/GenBank/DDBJ databases">
        <authorList>
            <person name="Jia N."/>
            <person name="Wang J."/>
            <person name="Shi W."/>
            <person name="Du L."/>
            <person name="Sun Y."/>
            <person name="Zhan W."/>
            <person name="Jiang J."/>
            <person name="Wang Q."/>
            <person name="Zhang B."/>
            <person name="Ji P."/>
            <person name="Sakyi L.B."/>
            <person name="Cui X."/>
            <person name="Yuan T."/>
            <person name="Jiang B."/>
            <person name="Yang W."/>
            <person name="Lam T.T.-Y."/>
            <person name="Chang Q."/>
            <person name="Ding S."/>
            <person name="Wang X."/>
            <person name="Zhu J."/>
            <person name="Ruan X."/>
            <person name="Zhao L."/>
            <person name="Wei J."/>
            <person name="Que T."/>
            <person name="Du C."/>
            <person name="Cheng J."/>
            <person name="Dai P."/>
            <person name="Han X."/>
            <person name="Huang E."/>
            <person name="Gao Y."/>
            <person name="Liu J."/>
            <person name="Shao H."/>
            <person name="Ye R."/>
            <person name="Li L."/>
            <person name="Wei W."/>
            <person name="Wang X."/>
            <person name="Wang C."/>
            <person name="Huo Q."/>
            <person name="Li W."/>
            <person name="Guo W."/>
            <person name="Chen H."/>
            <person name="Chen S."/>
            <person name="Zhou L."/>
            <person name="Zhou L."/>
            <person name="Ni X."/>
            <person name="Tian J."/>
            <person name="Zhou Y."/>
            <person name="Sheng Y."/>
            <person name="Liu T."/>
            <person name="Pan Y."/>
            <person name="Xia L."/>
            <person name="Li J."/>
            <person name="Zhao F."/>
            <person name="Cao W."/>
        </authorList>
    </citation>
    <scope>NUCLEOTIDE SEQUENCE</scope>
    <source>
        <strain evidence="2">Rmic-2018</strain>
        <tissue evidence="2">Larvae</tissue>
    </source>
</reference>
<protein>
    <submittedName>
        <fullName evidence="2">Uncharacterized protein</fullName>
    </submittedName>
</protein>
<feature type="region of interest" description="Disordered" evidence="1">
    <location>
        <begin position="1"/>
        <end position="26"/>
    </location>
</feature>
<dbReference type="EMBL" id="JABSTU010000008">
    <property type="protein sequence ID" value="KAH8024321.1"/>
    <property type="molecule type" value="Genomic_DNA"/>
</dbReference>
<sequence>MSGRKEQYRAVISEERKRKAQNEKVMEKPAATPLLVSVALRQRLCWCVARTPSRLLVGRRLGGPRLRPGSGGRAAAPSLTARESENERSERSTGRAPGSAGARAAVGQLGPGPRSRWRQPWAAARLCSEQRLPLVRRASEQLLPRNGGQQGASVTPVDAARRAGAKASGSEVSSS</sequence>
<organism evidence="2 3">
    <name type="scientific">Rhipicephalus microplus</name>
    <name type="common">Cattle tick</name>
    <name type="synonym">Boophilus microplus</name>
    <dbReference type="NCBI Taxonomy" id="6941"/>
    <lineage>
        <taxon>Eukaryota</taxon>
        <taxon>Metazoa</taxon>
        <taxon>Ecdysozoa</taxon>
        <taxon>Arthropoda</taxon>
        <taxon>Chelicerata</taxon>
        <taxon>Arachnida</taxon>
        <taxon>Acari</taxon>
        <taxon>Parasitiformes</taxon>
        <taxon>Ixodida</taxon>
        <taxon>Ixodoidea</taxon>
        <taxon>Ixodidae</taxon>
        <taxon>Rhipicephalinae</taxon>
        <taxon>Rhipicephalus</taxon>
        <taxon>Boophilus</taxon>
    </lineage>
</organism>
<feature type="compositionally biased region" description="Low complexity" evidence="1">
    <location>
        <begin position="59"/>
        <end position="79"/>
    </location>
</feature>
<proteinExistence type="predicted"/>
<feature type="compositionally biased region" description="Basic and acidic residues" evidence="1">
    <location>
        <begin position="82"/>
        <end position="93"/>
    </location>
</feature>
<gene>
    <name evidence="2" type="ORF">HPB51_022440</name>
</gene>
<feature type="region of interest" description="Disordered" evidence="1">
    <location>
        <begin position="59"/>
        <end position="118"/>
    </location>
</feature>
<dbReference type="AlphaFoldDB" id="A0A9J6DQU6"/>
<feature type="region of interest" description="Disordered" evidence="1">
    <location>
        <begin position="138"/>
        <end position="175"/>
    </location>
</feature>
<dbReference type="Proteomes" id="UP000821866">
    <property type="component" value="Chromosome 6"/>
</dbReference>
<evidence type="ECO:0000313" key="3">
    <source>
        <dbReference type="Proteomes" id="UP000821866"/>
    </source>
</evidence>